<proteinExistence type="predicted"/>
<feature type="region of interest" description="Disordered" evidence="4">
    <location>
        <begin position="54"/>
        <end position="99"/>
    </location>
</feature>
<organism evidence="6 7">
    <name type="scientific">Enhygromyxa salina</name>
    <dbReference type="NCBI Taxonomy" id="215803"/>
    <lineage>
        <taxon>Bacteria</taxon>
        <taxon>Pseudomonadati</taxon>
        <taxon>Myxococcota</taxon>
        <taxon>Polyangia</taxon>
        <taxon>Nannocystales</taxon>
        <taxon>Nannocystaceae</taxon>
        <taxon>Enhygromyxa</taxon>
    </lineage>
</organism>
<evidence type="ECO:0000259" key="5">
    <source>
        <dbReference type="PROSITE" id="PS50072"/>
    </source>
</evidence>
<dbReference type="PRINTS" id="PR00153">
    <property type="entry name" value="CSAPPISMRASE"/>
</dbReference>
<comment type="caution">
    <text evidence="6">The sequence shown here is derived from an EMBL/GenBank/DDBJ whole genome shotgun (WGS) entry which is preliminary data.</text>
</comment>
<dbReference type="Proteomes" id="UP000237968">
    <property type="component" value="Unassembled WGS sequence"/>
</dbReference>
<reference evidence="6 7" key="1">
    <citation type="submission" date="2018-03" db="EMBL/GenBank/DDBJ databases">
        <title>Draft Genome Sequences of the Obligatory Marine Myxobacteria Enhygromyxa salina SWB005.</title>
        <authorList>
            <person name="Poehlein A."/>
            <person name="Moghaddam J.A."/>
            <person name="Harms H."/>
            <person name="Alanjari M."/>
            <person name="Koenig G.M."/>
            <person name="Daniel R."/>
            <person name="Schaeberle T.F."/>
        </authorList>
    </citation>
    <scope>NUCLEOTIDE SEQUENCE [LARGE SCALE GENOMIC DNA]</scope>
    <source>
        <strain evidence="6 7">SWB005</strain>
    </source>
</reference>
<dbReference type="SUPFAM" id="SSF50891">
    <property type="entry name" value="Cyclophilin-like"/>
    <property type="match status" value="1"/>
</dbReference>
<keyword evidence="7" id="KW-1185">Reference proteome</keyword>
<dbReference type="InterPro" id="IPR029000">
    <property type="entry name" value="Cyclophilin-like_dom_sf"/>
</dbReference>
<sequence length="312" mass="33357">MLWPVASGLSSWRSPVNLRLEMSSLGDHPLVVLLVLALTPACVFTPPPPLPGEVDDGLSKLLGEPTARGGGQGGSTLRDGDDDEEPGRSGELASRFKRGQEPDVGMTLEEIRAFNAAQGDPVDGFYSLEDALAGLPTEGELWVEFVTARGVIDCRLFEQLTPVTVANFVGLARGLRPWFDRDAEEWVEGQPYYDGTTIHRVIPGFMIQAGDPTATGRGNPGYVIPDEIHPELGHDGGALSMANKGPNTGSAQFFVVLEPAAHLDGDHSVFGRCTAAGVEIANEIANVAVGADDKPIDDERIEQVRIVRRPSN</sequence>
<dbReference type="InterPro" id="IPR044666">
    <property type="entry name" value="Cyclophilin_A-like"/>
</dbReference>
<keyword evidence="2" id="KW-0697">Rotamase</keyword>
<evidence type="ECO:0000256" key="3">
    <source>
        <dbReference type="ARBA" id="ARBA00023235"/>
    </source>
</evidence>
<evidence type="ECO:0000256" key="2">
    <source>
        <dbReference type="ARBA" id="ARBA00023110"/>
    </source>
</evidence>
<dbReference type="PROSITE" id="PS50072">
    <property type="entry name" value="CSA_PPIASE_2"/>
    <property type="match status" value="1"/>
</dbReference>
<accession>A0A2S9XCF1</accession>
<dbReference type="PANTHER" id="PTHR45625:SF4">
    <property type="entry name" value="PEPTIDYLPROLYL ISOMERASE DOMAIN AND WD REPEAT-CONTAINING PROTEIN 1"/>
    <property type="match status" value="1"/>
</dbReference>
<evidence type="ECO:0000256" key="4">
    <source>
        <dbReference type="SAM" id="MobiDB-lite"/>
    </source>
</evidence>
<evidence type="ECO:0000313" key="6">
    <source>
        <dbReference type="EMBL" id="PRP90543.1"/>
    </source>
</evidence>
<dbReference type="CDD" id="cd00317">
    <property type="entry name" value="cyclophilin"/>
    <property type="match status" value="1"/>
</dbReference>
<dbReference type="GO" id="GO:0003755">
    <property type="term" value="F:peptidyl-prolyl cis-trans isomerase activity"/>
    <property type="evidence" value="ECO:0007669"/>
    <property type="project" value="UniProtKB-KW"/>
</dbReference>
<dbReference type="InterPro" id="IPR002130">
    <property type="entry name" value="Cyclophilin-type_PPIase_dom"/>
</dbReference>
<dbReference type="PANTHER" id="PTHR45625">
    <property type="entry name" value="PEPTIDYL-PROLYL CIS-TRANS ISOMERASE-RELATED"/>
    <property type="match status" value="1"/>
</dbReference>
<name>A0A2S9XCF1_9BACT</name>
<feature type="domain" description="PPIase cyclophilin-type" evidence="5">
    <location>
        <begin position="150"/>
        <end position="306"/>
    </location>
</feature>
<dbReference type="AlphaFoldDB" id="A0A2S9XCF1"/>
<protein>
    <recommendedName>
        <fullName evidence="1">peptidylprolyl isomerase</fullName>
        <ecNumber evidence="1">5.2.1.8</ecNumber>
    </recommendedName>
</protein>
<dbReference type="EMBL" id="PVNK01000278">
    <property type="protein sequence ID" value="PRP90543.1"/>
    <property type="molecule type" value="Genomic_DNA"/>
</dbReference>
<dbReference type="Pfam" id="PF00160">
    <property type="entry name" value="Pro_isomerase"/>
    <property type="match status" value="1"/>
</dbReference>
<dbReference type="Gene3D" id="2.40.100.10">
    <property type="entry name" value="Cyclophilin-like"/>
    <property type="match status" value="1"/>
</dbReference>
<dbReference type="EC" id="5.2.1.8" evidence="1"/>
<gene>
    <name evidence="6" type="primary">cypB_3</name>
    <name evidence="6" type="ORF">ENSA5_63460</name>
</gene>
<evidence type="ECO:0000313" key="7">
    <source>
        <dbReference type="Proteomes" id="UP000237968"/>
    </source>
</evidence>
<evidence type="ECO:0000256" key="1">
    <source>
        <dbReference type="ARBA" id="ARBA00013194"/>
    </source>
</evidence>
<keyword evidence="3 6" id="KW-0413">Isomerase</keyword>